<dbReference type="Proteomes" id="UP001151295">
    <property type="component" value="Unassembled WGS sequence"/>
</dbReference>
<evidence type="ECO:0000256" key="7">
    <source>
        <dbReference type="ARBA" id="ARBA00022792"/>
    </source>
</evidence>
<evidence type="ECO:0000256" key="6">
    <source>
        <dbReference type="ARBA" id="ARBA00022692"/>
    </source>
</evidence>
<dbReference type="Gene3D" id="1.20.5.260">
    <property type="entry name" value="Cytochrome b-c1 complex subunit 9"/>
    <property type="match status" value="1"/>
</dbReference>
<evidence type="ECO:0000256" key="13">
    <source>
        <dbReference type="ARBA" id="ARBA00023128"/>
    </source>
</evidence>
<keyword evidence="11 17" id="KW-1133">Transmembrane helix</keyword>
<keyword evidence="6 17" id="KW-0812">Transmembrane</keyword>
<comment type="subunit">
    <text evidence="16">Part of the multisubunit transport protein particle (TRAPP) complex.</text>
</comment>
<keyword evidence="10" id="KW-0249">Electron transport</keyword>
<accession>A0ABQ8PQN8</accession>
<evidence type="ECO:0000256" key="8">
    <source>
        <dbReference type="ARBA" id="ARBA00022824"/>
    </source>
</evidence>
<evidence type="ECO:0000256" key="16">
    <source>
        <dbReference type="RuleBase" id="RU366065"/>
    </source>
</evidence>
<comment type="caution">
    <text evidence="18">The sequence shown here is derived from an EMBL/GenBank/DDBJ whole genome shotgun (WGS) entry which is preliminary data.</text>
</comment>
<comment type="similarity">
    <text evidence="3">Belongs to the UQCR10/QCR9 family.</text>
</comment>
<evidence type="ECO:0000256" key="10">
    <source>
        <dbReference type="ARBA" id="ARBA00022982"/>
    </source>
</evidence>
<keyword evidence="9 16" id="KW-0931">ER-Golgi transport</keyword>
<keyword evidence="4 16" id="KW-0813">Transport</keyword>
<dbReference type="InterPro" id="IPR036656">
    <property type="entry name" value="QCR9_sf"/>
</dbReference>
<keyword evidence="5" id="KW-0679">Respiratory chain</keyword>
<proteinExistence type="inferred from homology"/>
<dbReference type="InterPro" id="IPR011012">
    <property type="entry name" value="Longin-like_dom_sf"/>
</dbReference>
<dbReference type="InterPro" id="IPR007233">
    <property type="entry name" value="TRAPPC"/>
</dbReference>
<dbReference type="SUPFAM" id="SSF81514">
    <property type="entry name" value="Subunit X (non-heme 7 kDa protein) of cytochrome bc1 complex (Ubiquinol-cytochrome c reductase)"/>
    <property type="match status" value="1"/>
</dbReference>
<evidence type="ECO:0000256" key="14">
    <source>
        <dbReference type="ARBA" id="ARBA00023136"/>
    </source>
</evidence>
<sequence length="208" mass="23876">MVSSFAKSFGSVLYRNFFKKESTYFTTVVLSGVAFSLTFNTMFEKYWNKKTAGLKWEDIKDRRSIKRQEEMIHSVFIINRSGGLIYSKNYNTHIAQLSSNEALIFAGTFHGIHALATRIAPGGRSTSARDMGIQTIDTKNFRLHCFQTPTGIKFIAVTDLLHTKLTDVLNRIYELYSDYALKNPFYNLEMPVRSDMFDTKLLQLVQAH</sequence>
<protein>
    <recommendedName>
        <fullName evidence="16">Trafficking protein particle complex subunit</fullName>
    </recommendedName>
</protein>
<evidence type="ECO:0000256" key="5">
    <source>
        <dbReference type="ARBA" id="ARBA00022660"/>
    </source>
</evidence>
<dbReference type="EMBL" id="JANBQD010000015">
    <property type="protein sequence ID" value="KAJ1993989.1"/>
    <property type="molecule type" value="Genomic_DNA"/>
</dbReference>
<name>A0ABQ8PQN8_9FUNG</name>
<dbReference type="SUPFAM" id="SSF64356">
    <property type="entry name" value="SNARE-like"/>
    <property type="match status" value="1"/>
</dbReference>
<evidence type="ECO:0000256" key="12">
    <source>
        <dbReference type="ARBA" id="ARBA00023034"/>
    </source>
</evidence>
<dbReference type="Pfam" id="PF04099">
    <property type="entry name" value="Sybindin"/>
    <property type="match status" value="1"/>
</dbReference>
<evidence type="ECO:0000256" key="4">
    <source>
        <dbReference type="ARBA" id="ARBA00022448"/>
    </source>
</evidence>
<keyword evidence="19" id="KW-1185">Reference proteome</keyword>
<dbReference type="Gene3D" id="3.30.450.70">
    <property type="match status" value="1"/>
</dbReference>
<reference evidence="18" key="1">
    <citation type="submission" date="2022-07" db="EMBL/GenBank/DDBJ databases">
        <title>Phylogenomic reconstructions and comparative analyses of Kickxellomycotina fungi.</title>
        <authorList>
            <person name="Reynolds N.K."/>
            <person name="Stajich J.E."/>
            <person name="Barry K."/>
            <person name="Grigoriev I.V."/>
            <person name="Crous P."/>
            <person name="Smith M.E."/>
        </authorList>
    </citation>
    <scope>NUCLEOTIDE SEQUENCE</scope>
    <source>
        <strain evidence="18">BCRC 34882</strain>
    </source>
</reference>
<evidence type="ECO:0000256" key="3">
    <source>
        <dbReference type="ARBA" id="ARBA00007856"/>
    </source>
</evidence>
<keyword evidence="13" id="KW-0496">Mitochondrion</keyword>
<evidence type="ECO:0000256" key="2">
    <source>
        <dbReference type="ARBA" id="ARBA00004555"/>
    </source>
</evidence>
<dbReference type="PANTHER" id="PTHR23249">
    <property type="entry name" value="TRAFFICKING PROTEIN PARTICLE COMPLEX SUBUNIT"/>
    <property type="match status" value="1"/>
</dbReference>
<feature type="transmembrane region" description="Helical" evidence="17">
    <location>
        <begin position="23"/>
        <end position="43"/>
    </location>
</feature>
<evidence type="ECO:0000256" key="11">
    <source>
        <dbReference type="ARBA" id="ARBA00022989"/>
    </source>
</evidence>
<keyword evidence="14 17" id="KW-0472">Membrane</keyword>
<organism evidence="18 19">
    <name type="scientific">Coemansia umbellata</name>
    <dbReference type="NCBI Taxonomy" id="1424467"/>
    <lineage>
        <taxon>Eukaryota</taxon>
        <taxon>Fungi</taxon>
        <taxon>Fungi incertae sedis</taxon>
        <taxon>Zoopagomycota</taxon>
        <taxon>Kickxellomycotina</taxon>
        <taxon>Kickxellomycetes</taxon>
        <taxon>Kickxellales</taxon>
        <taxon>Kickxellaceae</taxon>
        <taxon>Coemansia</taxon>
    </lineage>
</organism>
<dbReference type="SMART" id="SM01399">
    <property type="entry name" value="Sybindin"/>
    <property type="match status" value="1"/>
</dbReference>
<comment type="similarity">
    <text evidence="15">Belongs to the TRAPP small subunits family. TRAPPC4 subfamily.</text>
</comment>
<keyword evidence="12 16" id="KW-0333">Golgi apparatus</keyword>
<keyword evidence="7" id="KW-0999">Mitochondrion inner membrane</keyword>
<keyword evidence="8 16" id="KW-0256">Endoplasmic reticulum</keyword>
<evidence type="ECO:0000256" key="17">
    <source>
        <dbReference type="SAM" id="Phobius"/>
    </source>
</evidence>
<dbReference type="InterPro" id="IPR008027">
    <property type="entry name" value="QCR9"/>
</dbReference>
<evidence type="ECO:0000313" key="18">
    <source>
        <dbReference type="EMBL" id="KAJ1993989.1"/>
    </source>
</evidence>
<evidence type="ECO:0000256" key="1">
    <source>
        <dbReference type="ARBA" id="ARBA00004434"/>
    </source>
</evidence>
<dbReference type="Pfam" id="PF05365">
    <property type="entry name" value="UCR_UQCRX_QCR9"/>
    <property type="match status" value="1"/>
</dbReference>
<gene>
    <name evidence="18" type="ORF">EDC05_001900</name>
</gene>
<dbReference type="CDD" id="cd14856">
    <property type="entry name" value="TRAPPC4_synbindin"/>
    <property type="match status" value="1"/>
</dbReference>
<evidence type="ECO:0000313" key="19">
    <source>
        <dbReference type="Proteomes" id="UP001151295"/>
    </source>
</evidence>
<dbReference type="PANTHER" id="PTHR23249:SF15">
    <property type="entry name" value="TRAFFICKING PROTEIN PARTICLE COMPLEX SUBUNIT 4"/>
    <property type="match status" value="1"/>
</dbReference>
<comment type="subcellular location">
    <subcellularLocation>
        <location evidence="16">Endoplasmic reticulum</location>
    </subcellularLocation>
    <subcellularLocation>
        <location evidence="16">Golgi apparatus</location>
        <location evidence="16">cis-Golgi network</location>
    </subcellularLocation>
    <subcellularLocation>
        <location evidence="2">Golgi apparatus</location>
    </subcellularLocation>
    <subcellularLocation>
        <location evidence="1">Mitochondrion inner membrane</location>
        <topology evidence="1">Single-pass membrane protein</topology>
    </subcellularLocation>
</comment>
<evidence type="ECO:0000256" key="15">
    <source>
        <dbReference type="ARBA" id="ARBA00038179"/>
    </source>
</evidence>
<evidence type="ECO:0000256" key="9">
    <source>
        <dbReference type="ARBA" id="ARBA00022892"/>
    </source>
</evidence>